<reference evidence="2" key="1">
    <citation type="journal article" date="2021" name="Proc. Natl. Acad. Sci. U.S.A.">
        <title>A Catalog of Tens of Thousands of Viruses from Human Metagenomes Reveals Hidden Associations with Chronic Diseases.</title>
        <authorList>
            <person name="Tisza M.J."/>
            <person name="Buck C.B."/>
        </authorList>
    </citation>
    <scope>NUCLEOTIDE SEQUENCE</scope>
    <source>
        <strain evidence="2">CtNZz8</strain>
    </source>
</reference>
<dbReference type="EMBL" id="BK015770">
    <property type="protein sequence ID" value="DAE24220.1"/>
    <property type="molecule type" value="Genomic_DNA"/>
</dbReference>
<name>A0A8S5QZX9_9CAUD</name>
<proteinExistence type="predicted"/>
<dbReference type="InterPro" id="IPR042095">
    <property type="entry name" value="SUMF_sf"/>
</dbReference>
<protein>
    <submittedName>
        <fullName evidence="2">Carbapenem-associated resistance protein</fullName>
    </submittedName>
</protein>
<dbReference type="SUPFAM" id="SSF56436">
    <property type="entry name" value="C-type lectin-like"/>
    <property type="match status" value="1"/>
</dbReference>
<sequence>MSNFDLSAIALKAVCPNNDILVDDKGAPSVVVRIPKQTFADLGLGTSTEVHPAFRVNGAVVDEICISKYQNILGNEGRAYSLPGVDPQVNITLDQSVSACAAKGEGWHLMTRAEWALLALWCKKNGTMPKGNNLYGKDTSESNYKAIPTMTYDDSGVQRIGRVATGTGPLSWSHDGTPSGIWDLNGNVWEWVGGVRMVNGELQVLVDNNAADSAHSQGASSTEWKAINGLATSIANIYLTPNGSGTTANSIKLDMVSGHWQWALTQTDKKDEGRGATFSATTIASGVSDYAAQFIRALAFAPVAGDTSYGDDYFYANNGNSERSFLCGGYWNRGADAGVFCASGIYARSSSSWNVCFRSAYVKLPTAT</sequence>
<dbReference type="Pfam" id="PF03781">
    <property type="entry name" value="FGE-sulfatase"/>
    <property type="match status" value="1"/>
</dbReference>
<dbReference type="InterPro" id="IPR016187">
    <property type="entry name" value="CTDL_fold"/>
</dbReference>
<organism evidence="2">
    <name type="scientific">Caudovirales sp. ctNZz8</name>
    <dbReference type="NCBI Taxonomy" id="2826772"/>
    <lineage>
        <taxon>Viruses</taxon>
        <taxon>Duplodnaviria</taxon>
        <taxon>Heunggongvirae</taxon>
        <taxon>Uroviricota</taxon>
        <taxon>Caudoviricetes</taxon>
    </lineage>
</organism>
<feature type="domain" description="Sulfatase-modifying factor enzyme-like" evidence="1">
    <location>
        <begin position="84"/>
        <end position="193"/>
    </location>
</feature>
<dbReference type="InterPro" id="IPR005532">
    <property type="entry name" value="SUMF_dom"/>
</dbReference>
<dbReference type="Gene3D" id="3.90.1580.10">
    <property type="entry name" value="paralog of FGE (formylglycine-generating enzyme)"/>
    <property type="match status" value="1"/>
</dbReference>
<evidence type="ECO:0000259" key="1">
    <source>
        <dbReference type="Pfam" id="PF03781"/>
    </source>
</evidence>
<evidence type="ECO:0000313" key="2">
    <source>
        <dbReference type="EMBL" id="DAE24220.1"/>
    </source>
</evidence>
<accession>A0A8S5QZX9</accession>